<comment type="subcellular location">
    <subcellularLocation>
        <location evidence="1">Endoplasmic reticulum membrane</location>
        <topology evidence="1">Multi-pass membrane protein</topology>
    </subcellularLocation>
</comment>
<evidence type="ECO:0000256" key="4">
    <source>
        <dbReference type="ARBA" id="ARBA00022502"/>
    </source>
</evidence>
<keyword evidence="8 10" id="KW-0472">Membrane</keyword>
<keyword evidence="5 10" id="KW-0812">Transmembrane</keyword>
<name>A0AA39FUB3_9HYME</name>
<dbReference type="Pfam" id="PF10510">
    <property type="entry name" value="PIG-S"/>
    <property type="match status" value="1"/>
</dbReference>
<evidence type="ECO:0000313" key="12">
    <source>
        <dbReference type="Proteomes" id="UP001168990"/>
    </source>
</evidence>
<evidence type="ECO:0000256" key="3">
    <source>
        <dbReference type="ARBA" id="ARBA00005316"/>
    </source>
</evidence>
<evidence type="ECO:0000313" key="11">
    <source>
        <dbReference type="EMBL" id="KAK0175982.1"/>
    </source>
</evidence>
<dbReference type="EMBL" id="JAQQBS010000001">
    <property type="protein sequence ID" value="KAK0175982.1"/>
    <property type="molecule type" value="Genomic_DNA"/>
</dbReference>
<dbReference type="GO" id="GO:0042765">
    <property type="term" value="C:GPI-anchor transamidase complex"/>
    <property type="evidence" value="ECO:0007669"/>
    <property type="project" value="InterPro"/>
</dbReference>
<dbReference type="InterPro" id="IPR019540">
    <property type="entry name" value="PtdIno-glycan_biosynth_class_S"/>
</dbReference>
<keyword evidence="12" id="KW-1185">Reference proteome</keyword>
<keyword evidence="4" id="KW-0337">GPI-anchor biosynthesis</keyword>
<reference evidence="11" key="1">
    <citation type="journal article" date="2023" name="bioRxiv">
        <title>Scaffold-level genome assemblies of two parasitoid biocontrol wasps reveal the parthenogenesis mechanism and an associated novel virus.</title>
        <authorList>
            <person name="Inwood S."/>
            <person name="Skelly J."/>
            <person name="Guhlin J."/>
            <person name="Harrop T."/>
            <person name="Goldson S."/>
            <person name="Dearden P."/>
        </authorList>
    </citation>
    <scope>NUCLEOTIDE SEQUENCE</scope>
    <source>
        <strain evidence="11">Irish</strain>
        <tissue evidence="11">Whole body</tissue>
    </source>
</reference>
<evidence type="ECO:0000256" key="1">
    <source>
        <dbReference type="ARBA" id="ARBA00004477"/>
    </source>
</evidence>
<evidence type="ECO:0000256" key="7">
    <source>
        <dbReference type="ARBA" id="ARBA00022989"/>
    </source>
</evidence>
<evidence type="ECO:0000256" key="10">
    <source>
        <dbReference type="SAM" id="Phobius"/>
    </source>
</evidence>
<dbReference type="Proteomes" id="UP001168990">
    <property type="component" value="Unassembled WGS sequence"/>
</dbReference>
<evidence type="ECO:0000256" key="6">
    <source>
        <dbReference type="ARBA" id="ARBA00022824"/>
    </source>
</evidence>
<evidence type="ECO:0008006" key="13">
    <source>
        <dbReference type="Google" id="ProtNLM"/>
    </source>
</evidence>
<gene>
    <name evidence="11" type="ORF">PV328_000164</name>
</gene>
<feature type="transmembrane region" description="Helical" evidence="10">
    <location>
        <begin position="24"/>
        <end position="43"/>
    </location>
</feature>
<evidence type="ECO:0000256" key="2">
    <source>
        <dbReference type="ARBA" id="ARBA00004687"/>
    </source>
</evidence>
<evidence type="ECO:0000256" key="9">
    <source>
        <dbReference type="ARBA" id="ARBA00023180"/>
    </source>
</evidence>
<reference evidence="11" key="2">
    <citation type="submission" date="2023-03" db="EMBL/GenBank/DDBJ databases">
        <authorList>
            <person name="Inwood S.N."/>
            <person name="Skelly J.G."/>
            <person name="Guhlin J."/>
            <person name="Harrop T.W.R."/>
            <person name="Goldson S.G."/>
            <person name="Dearden P.K."/>
        </authorList>
    </citation>
    <scope>NUCLEOTIDE SEQUENCE</scope>
    <source>
        <strain evidence="11">Irish</strain>
        <tissue evidence="11">Whole body</tissue>
    </source>
</reference>
<protein>
    <recommendedName>
        <fullName evidence="13">GPI transamidase component PIG-S</fullName>
    </recommendedName>
</protein>
<comment type="similarity">
    <text evidence="3">Belongs to the PIGS family.</text>
</comment>
<keyword evidence="9" id="KW-0325">Glycoprotein</keyword>
<dbReference type="PANTHER" id="PTHR21072:SF13">
    <property type="entry name" value="GPI TRANSAMIDASE COMPONENT PIG-S"/>
    <property type="match status" value="1"/>
</dbReference>
<comment type="pathway">
    <text evidence="2">Glycolipid biosynthesis; glycosylphosphatidylinositol-anchor biosynthesis.</text>
</comment>
<evidence type="ECO:0000256" key="5">
    <source>
        <dbReference type="ARBA" id="ARBA00022692"/>
    </source>
</evidence>
<dbReference type="PANTHER" id="PTHR21072">
    <property type="entry name" value="GPI TRANSAMIDASE COMPONENT PIG-S"/>
    <property type="match status" value="1"/>
</dbReference>
<dbReference type="AlphaFoldDB" id="A0AA39FUB3"/>
<keyword evidence="6" id="KW-0256">Endoplasmic reticulum</keyword>
<keyword evidence="7 10" id="KW-1133">Transmembrane helix</keyword>
<organism evidence="11 12">
    <name type="scientific">Microctonus aethiopoides</name>
    <dbReference type="NCBI Taxonomy" id="144406"/>
    <lineage>
        <taxon>Eukaryota</taxon>
        <taxon>Metazoa</taxon>
        <taxon>Ecdysozoa</taxon>
        <taxon>Arthropoda</taxon>
        <taxon>Hexapoda</taxon>
        <taxon>Insecta</taxon>
        <taxon>Pterygota</taxon>
        <taxon>Neoptera</taxon>
        <taxon>Endopterygota</taxon>
        <taxon>Hymenoptera</taxon>
        <taxon>Apocrita</taxon>
        <taxon>Ichneumonoidea</taxon>
        <taxon>Braconidae</taxon>
        <taxon>Euphorinae</taxon>
        <taxon>Microctonus</taxon>
    </lineage>
</organism>
<evidence type="ECO:0000256" key="8">
    <source>
        <dbReference type="ARBA" id="ARBA00023136"/>
    </source>
</evidence>
<dbReference type="GO" id="GO:0016255">
    <property type="term" value="P:attachment of GPI anchor to protein"/>
    <property type="evidence" value="ECO:0007669"/>
    <property type="project" value="InterPro"/>
</dbReference>
<accession>A0AA39FUB3</accession>
<dbReference type="GO" id="GO:0006506">
    <property type="term" value="P:GPI anchor biosynthetic process"/>
    <property type="evidence" value="ECO:0007669"/>
    <property type="project" value="UniProtKB-KW"/>
</dbReference>
<proteinExistence type="inferred from homology"/>
<feature type="transmembrane region" description="Helical" evidence="10">
    <location>
        <begin position="514"/>
        <end position="532"/>
    </location>
</feature>
<sequence length="540" mass="60188">MSNMSTNSEKVVDNDSCIDERYRVYASISFAILLIGIGVPLWWQTTAVPRVPLPYTGISALSNLNTSIRSRILIASSSRVRGELLTVHINNALQNSTLYKIDVSYIGIPENRVNSAFSTHEHEKIASTTFNLRAGDLLLLEAPNLYTIVIGSNRTIFFPVKTNGAKLVQILSQVILREKSLLLTRDALTDPTKHSLDEENRRRFPASSTFDILLTLVNPHPEQLKVKWNLAALTKGYLEPFLNQLSLMANFSVKSQWLYLMPLDITPKQIPDSSPSGKHYALLEDILPQLITPLEKKLASQVSLYPCINLVMYVVPCDGSPLHIYTRSGHRSKPLNNYVEAFLSPRWGGVVISNPSPEACKEASKSANGTVDVVPNHVTMMGVFLAQLKLLLGIPQPDELSGVIISPLDELNLRAWELDGLLRIRAIEQLTSAKLTLQSLAQLLEKISNIVITDTVGNRINYALELVQRAANKLHDGELEEGFVLSKEAFLTAEAAFTDPSLLALLYFPDDQKYAVYIPLFLPVMIPVLLSLKNIKRYFF</sequence>
<comment type="caution">
    <text evidence="11">The sequence shown here is derived from an EMBL/GenBank/DDBJ whole genome shotgun (WGS) entry which is preliminary data.</text>
</comment>